<name>A0A915BAV6_PARUN</name>
<dbReference type="WBParaSite" id="PgR031_g083_t01">
    <property type="protein sequence ID" value="PgR031_g083_t01"/>
    <property type="gene ID" value="PgR031_g083"/>
</dbReference>
<evidence type="ECO:0000313" key="2">
    <source>
        <dbReference type="WBParaSite" id="PgR031_g083_t01"/>
    </source>
</evidence>
<keyword evidence="1" id="KW-1185">Reference proteome</keyword>
<accession>A0A915BAV6</accession>
<protein>
    <submittedName>
        <fullName evidence="2">Uncharacterized protein</fullName>
    </submittedName>
</protein>
<dbReference type="AlphaFoldDB" id="A0A915BAV6"/>
<reference evidence="2" key="1">
    <citation type="submission" date="2022-11" db="UniProtKB">
        <authorList>
            <consortium name="WormBaseParasite"/>
        </authorList>
    </citation>
    <scope>IDENTIFICATION</scope>
</reference>
<proteinExistence type="predicted"/>
<dbReference type="Proteomes" id="UP000887569">
    <property type="component" value="Unplaced"/>
</dbReference>
<sequence length="159" mass="17916">MILVGGDPKTNKIIGKRSSKLADSSKIGNCWTAGCHHLTLIALTINNPLNSLDRPIRHLDHRCPTIELPDPDSNRLEHRLDPIHHLNFIQLVTTKSRTTYRQFIMKVSSRGKNSANETFLAISLLHCTKCIMMFDEYGEEAAQSKGRNVHFTARLIASQ</sequence>
<evidence type="ECO:0000313" key="1">
    <source>
        <dbReference type="Proteomes" id="UP000887569"/>
    </source>
</evidence>
<organism evidence="1 2">
    <name type="scientific">Parascaris univalens</name>
    <name type="common">Nematode worm</name>
    <dbReference type="NCBI Taxonomy" id="6257"/>
    <lineage>
        <taxon>Eukaryota</taxon>
        <taxon>Metazoa</taxon>
        <taxon>Ecdysozoa</taxon>
        <taxon>Nematoda</taxon>
        <taxon>Chromadorea</taxon>
        <taxon>Rhabditida</taxon>
        <taxon>Spirurina</taxon>
        <taxon>Ascaridomorpha</taxon>
        <taxon>Ascaridoidea</taxon>
        <taxon>Ascarididae</taxon>
        <taxon>Parascaris</taxon>
    </lineage>
</organism>